<gene>
    <name evidence="1" type="ORF">EIP91_007625</name>
</gene>
<evidence type="ECO:0000313" key="1">
    <source>
        <dbReference type="EMBL" id="TCD62007.1"/>
    </source>
</evidence>
<sequence length="225" mass="25622">MSEPRPLERDSLYVLLRPLQPEEPNDGMFHWELLITDASGTAARHHWVRVHSSYHVPEKYVCEPNLPASVLTRTARGAMYVLYAKVPGFIGVPAGFDFGKETDRLFAGAKAHTSYLQNKQKQMNCRTWIRGILGAWEREGAVRLSDGVLSFTEAVWKIAYEASLEHFLLHGDFECWIVEDVDDRAAKVNVADVTEQFKEVADLQRPLSELQERDGYHFLNSTGCR</sequence>
<organism evidence="1 2">
    <name type="scientific">Steccherinum ochraceum</name>
    <dbReference type="NCBI Taxonomy" id="92696"/>
    <lineage>
        <taxon>Eukaryota</taxon>
        <taxon>Fungi</taxon>
        <taxon>Dikarya</taxon>
        <taxon>Basidiomycota</taxon>
        <taxon>Agaricomycotina</taxon>
        <taxon>Agaricomycetes</taxon>
        <taxon>Polyporales</taxon>
        <taxon>Steccherinaceae</taxon>
        <taxon>Steccherinum</taxon>
    </lineage>
</organism>
<evidence type="ECO:0000313" key="2">
    <source>
        <dbReference type="Proteomes" id="UP000292702"/>
    </source>
</evidence>
<dbReference type="OrthoDB" id="2603374at2759"/>
<name>A0A4V2MVD6_9APHY</name>
<reference evidence="1 2" key="1">
    <citation type="submission" date="2018-11" db="EMBL/GenBank/DDBJ databases">
        <title>Genome assembly of Steccherinum ochraceum LE-BIN_3174, the white-rot fungus of the Steccherinaceae family (The Residual Polyporoid clade, Polyporales, Basidiomycota).</title>
        <authorList>
            <person name="Fedorova T.V."/>
            <person name="Glazunova O.A."/>
            <person name="Landesman E.O."/>
            <person name="Moiseenko K.V."/>
            <person name="Psurtseva N.V."/>
            <person name="Savinova O.S."/>
            <person name="Shakhova N.V."/>
            <person name="Tyazhelova T.V."/>
            <person name="Vasina D.V."/>
        </authorList>
    </citation>
    <scope>NUCLEOTIDE SEQUENCE [LARGE SCALE GENOMIC DNA]</scope>
    <source>
        <strain evidence="1 2">LE-BIN_3174</strain>
    </source>
</reference>
<comment type="caution">
    <text evidence="1">The sequence shown here is derived from an EMBL/GenBank/DDBJ whole genome shotgun (WGS) entry which is preliminary data.</text>
</comment>
<dbReference type="Proteomes" id="UP000292702">
    <property type="component" value="Unassembled WGS sequence"/>
</dbReference>
<dbReference type="AlphaFoldDB" id="A0A4V2MVD6"/>
<proteinExistence type="predicted"/>
<accession>A0A4V2MVD6</accession>
<keyword evidence="2" id="KW-1185">Reference proteome</keyword>
<dbReference type="EMBL" id="RWJN01000411">
    <property type="protein sequence ID" value="TCD62007.1"/>
    <property type="molecule type" value="Genomic_DNA"/>
</dbReference>
<protein>
    <submittedName>
        <fullName evidence="1">Uncharacterized protein</fullName>
    </submittedName>
</protein>